<gene>
    <name evidence="1" type="ORF">HBN54_003827</name>
</gene>
<name>A0ABX1HQ44_9BACT</name>
<sequence>MFAFTTARKSRNNLFGARLVWQPGTAEFILENVAEGSQQVALSLRLRPRAAVGSSWVASTSPALTATLTSRSWDQVGSQPGSPFDSVAVITLSSGVVVRLSRQYGLLAGPRWLTLTSTAPQYVVRELPVTLAGSPLSPDRLFDLHPGDLLGYETTPQSVGGPPCTSMYTLRNMLTRQVVGDSLTFTYRQQSKVVNHSISGCFGTPPGTVLGPVQTGRLAFSLRTGQSPQYEALPLLSGEYRELSRFAGSVLLVGLGLSQPTFPTCQSGNTTLGYEYLHRSGMASNNTLAYGTITDGNWFQHFAAETGLGDIRTDEKTLQYSVKSGFTGPIICGSNTNYATLLPTRTAQAAAIATLHPNPAPEAATLTLAQPARAGSALRLTDALGRAVWRAPVPAGQSAISIPLAGQPAGLYLLHLSGPDGATATWKLTHE</sequence>
<protein>
    <recommendedName>
        <fullName evidence="3">T9SS type A sorting domain-containing protein</fullName>
    </recommendedName>
</protein>
<keyword evidence="2" id="KW-1185">Reference proteome</keyword>
<dbReference type="RefSeq" id="WP_168674788.1">
    <property type="nucleotide sequence ID" value="NZ_JAAVTK010000014.1"/>
</dbReference>
<evidence type="ECO:0000313" key="1">
    <source>
        <dbReference type="EMBL" id="NKI91211.1"/>
    </source>
</evidence>
<organism evidence="1 2">
    <name type="scientific">Hymenobacter artigasi</name>
    <dbReference type="NCBI Taxonomy" id="2719616"/>
    <lineage>
        <taxon>Bacteria</taxon>
        <taxon>Pseudomonadati</taxon>
        <taxon>Bacteroidota</taxon>
        <taxon>Cytophagia</taxon>
        <taxon>Cytophagales</taxon>
        <taxon>Hymenobacteraceae</taxon>
        <taxon>Hymenobacter</taxon>
    </lineage>
</organism>
<reference evidence="1 2" key="1">
    <citation type="submission" date="2020-03" db="EMBL/GenBank/DDBJ databases">
        <title>Genomic Encyclopedia of Type Strains, Phase IV (KMG-V): Genome sequencing to study the core and pangenomes of soil and plant-associated prokaryotes.</title>
        <authorList>
            <person name="Whitman W."/>
        </authorList>
    </citation>
    <scope>NUCLEOTIDE SEQUENCE [LARGE SCALE GENOMIC DNA]</scope>
    <source>
        <strain evidence="1 2">1B</strain>
    </source>
</reference>
<dbReference type="EMBL" id="JAAVTK010000014">
    <property type="protein sequence ID" value="NKI91211.1"/>
    <property type="molecule type" value="Genomic_DNA"/>
</dbReference>
<comment type="caution">
    <text evidence="1">The sequence shown here is derived from an EMBL/GenBank/DDBJ whole genome shotgun (WGS) entry which is preliminary data.</text>
</comment>
<evidence type="ECO:0008006" key="3">
    <source>
        <dbReference type="Google" id="ProtNLM"/>
    </source>
</evidence>
<dbReference type="Proteomes" id="UP000717634">
    <property type="component" value="Unassembled WGS sequence"/>
</dbReference>
<accession>A0ABX1HQ44</accession>
<proteinExistence type="predicted"/>
<evidence type="ECO:0000313" key="2">
    <source>
        <dbReference type="Proteomes" id="UP000717634"/>
    </source>
</evidence>